<evidence type="ECO:0000256" key="1">
    <source>
        <dbReference type="ARBA" id="ARBA00004141"/>
    </source>
</evidence>
<dbReference type="EMBL" id="CAUYUJ010001225">
    <property type="protein sequence ID" value="CAK0794864.1"/>
    <property type="molecule type" value="Genomic_DNA"/>
</dbReference>
<feature type="domain" description="C2" evidence="6">
    <location>
        <begin position="355"/>
        <end position="501"/>
    </location>
</feature>
<dbReference type="SMART" id="SM00239">
    <property type="entry name" value="C2"/>
    <property type="match status" value="1"/>
</dbReference>
<protein>
    <recommendedName>
        <fullName evidence="6">C2 domain-containing protein</fullName>
    </recommendedName>
</protein>
<keyword evidence="8" id="KW-1185">Reference proteome</keyword>
<organism evidence="7 8">
    <name type="scientific">Prorocentrum cordatum</name>
    <dbReference type="NCBI Taxonomy" id="2364126"/>
    <lineage>
        <taxon>Eukaryota</taxon>
        <taxon>Sar</taxon>
        <taxon>Alveolata</taxon>
        <taxon>Dinophyceae</taxon>
        <taxon>Prorocentrales</taxon>
        <taxon>Prorocentraceae</taxon>
        <taxon>Prorocentrum</taxon>
    </lineage>
</organism>
<accession>A0ABN9PTA0</accession>
<dbReference type="Proteomes" id="UP001189429">
    <property type="component" value="Unassembled WGS sequence"/>
</dbReference>
<feature type="transmembrane region" description="Helical" evidence="5">
    <location>
        <begin position="302"/>
        <end position="323"/>
    </location>
</feature>
<dbReference type="Pfam" id="PF08016">
    <property type="entry name" value="PKD_channel"/>
    <property type="match status" value="1"/>
</dbReference>
<feature type="transmembrane region" description="Helical" evidence="5">
    <location>
        <begin position="242"/>
        <end position="264"/>
    </location>
</feature>
<keyword evidence="2 5" id="KW-0812">Transmembrane</keyword>
<dbReference type="Gene3D" id="2.60.40.150">
    <property type="entry name" value="C2 domain"/>
    <property type="match status" value="1"/>
</dbReference>
<reference evidence="7" key="1">
    <citation type="submission" date="2023-10" db="EMBL/GenBank/DDBJ databases">
        <authorList>
            <person name="Chen Y."/>
            <person name="Shah S."/>
            <person name="Dougan E. K."/>
            <person name="Thang M."/>
            <person name="Chan C."/>
        </authorList>
    </citation>
    <scope>NUCLEOTIDE SEQUENCE [LARGE SCALE GENOMIC DNA]</scope>
</reference>
<evidence type="ECO:0000256" key="5">
    <source>
        <dbReference type="SAM" id="Phobius"/>
    </source>
</evidence>
<dbReference type="PANTHER" id="PTHR10877:SF183">
    <property type="entry name" value="AT14535P-RELATED"/>
    <property type="match status" value="1"/>
</dbReference>
<evidence type="ECO:0000259" key="6">
    <source>
        <dbReference type="PROSITE" id="PS50004"/>
    </source>
</evidence>
<evidence type="ECO:0000313" key="8">
    <source>
        <dbReference type="Proteomes" id="UP001189429"/>
    </source>
</evidence>
<dbReference type="InterPro" id="IPR035892">
    <property type="entry name" value="C2_domain_sf"/>
</dbReference>
<evidence type="ECO:0000256" key="2">
    <source>
        <dbReference type="ARBA" id="ARBA00022692"/>
    </source>
</evidence>
<dbReference type="CDD" id="cd00030">
    <property type="entry name" value="C2"/>
    <property type="match status" value="1"/>
</dbReference>
<name>A0ABN9PTA0_9DINO</name>
<evidence type="ECO:0000256" key="4">
    <source>
        <dbReference type="ARBA" id="ARBA00023136"/>
    </source>
</evidence>
<proteinExistence type="predicted"/>
<dbReference type="InterPro" id="IPR013122">
    <property type="entry name" value="PKD1_2_channel"/>
</dbReference>
<dbReference type="PANTHER" id="PTHR10877">
    <property type="entry name" value="POLYCYSTIN FAMILY MEMBER"/>
    <property type="match status" value="1"/>
</dbReference>
<dbReference type="Pfam" id="PF00168">
    <property type="entry name" value="C2"/>
    <property type="match status" value="1"/>
</dbReference>
<keyword evidence="3 5" id="KW-1133">Transmembrane helix</keyword>
<evidence type="ECO:0000256" key="3">
    <source>
        <dbReference type="ARBA" id="ARBA00022989"/>
    </source>
</evidence>
<dbReference type="PROSITE" id="PS50004">
    <property type="entry name" value="C2"/>
    <property type="match status" value="1"/>
</dbReference>
<comment type="caution">
    <text evidence="7">The sequence shown here is derived from an EMBL/GenBank/DDBJ whole genome shotgun (WGS) entry which is preliminary data.</text>
</comment>
<keyword evidence="4 5" id="KW-0472">Membrane</keyword>
<gene>
    <name evidence="7" type="ORF">PCOR1329_LOCUS4719</name>
</gene>
<dbReference type="InterPro" id="IPR000008">
    <property type="entry name" value="C2_dom"/>
</dbReference>
<sequence length="563" mass="62340">MNHNMLHAATNQWISYRVLFEVGSSGLIEPSGRRVYQGALLYCRFGEEAMNQPPYDPRMVSALEALGHLSEPCSGPDDCEERLRSAGLSPDGFSCSNVGASRYEPAALAFFMGATDKIFFPLMESSPEMLAALFALVTFLTLEEIIQMAMQGRAYFALVSKYVELLTLVDVFLIFERAMAQQAATPQDGASWELYSNNIELLQRLCGIACFTWWMRMLNFVSKLHPRMRILMHTMSSAWLDLVFFCILFAIVLFSFSTTFHIWFAGSEAEFRTLGRTFVSLFRGLTGDITAGPLVARWDTGLFYMAYVVLSMLIMVNVFIAIISSSFEGQQQEVETLIERRARQALELDGWILQDPGGSSLDGQDEAPRSGDVLKVVLWRGRSLRQSDWFGLSNPYATLGLRASGEERQEPKGPETIRLQLGDRPVAFEAARVQSQVVEQSVDPEWNQRGLFSIPHGAAETGQLELLITVSDKDAAVDDLMGEAAAPVSQLLQASDACKSVSVSWGRSMVCRYVCPSGGKGDKVFRHLLKVYRDGAQAGVVEVSVVLHSARDTDEASAQAVSL</sequence>
<comment type="subcellular location">
    <subcellularLocation>
        <location evidence="1">Membrane</location>
        <topology evidence="1">Multi-pass membrane protein</topology>
    </subcellularLocation>
</comment>
<dbReference type="SUPFAM" id="SSF49562">
    <property type="entry name" value="C2 domain (Calcium/lipid-binding domain, CaLB)"/>
    <property type="match status" value="1"/>
</dbReference>
<dbReference type="Gene3D" id="1.10.287.70">
    <property type="match status" value="1"/>
</dbReference>
<evidence type="ECO:0000313" key="7">
    <source>
        <dbReference type="EMBL" id="CAK0794864.1"/>
    </source>
</evidence>
<dbReference type="InterPro" id="IPR051223">
    <property type="entry name" value="Polycystin"/>
</dbReference>